<name>A0ABV8KH98_9ACTN</name>
<organism evidence="3 4">
    <name type="scientific">Micromonospora zhanjiangensis</name>
    <dbReference type="NCBI Taxonomy" id="1522057"/>
    <lineage>
        <taxon>Bacteria</taxon>
        <taxon>Bacillati</taxon>
        <taxon>Actinomycetota</taxon>
        <taxon>Actinomycetes</taxon>
        <taxon>Micromonosporales</taxon>
        <taxon>Micromonosporaceae</taxon>
        <taxon>Micromonospora</taxon>
    </lineage>
</organism>
<feature type="region of interest" description="Disordered" evidence="1">
    <location>
        <begin position="1"/>
        <end position="41"/>
    </location>
</feature>
<evidence type="ECO:0000256" key="2">
    <source>
        <dbReference type="SAM" id="Phobius"/>
    </source>
</evidence>
<accession>A0ABV8KH98</accession>
<keyword evidence="2" id="KW-1133">Transmembrane helix</keyword>
<comment type="caution">
    <text evidence="3">The sequence shown here is derived from an EMBL/GenBank/DDBJ whole genome shotgun (WGS) entry which is preliminary data.</text>
</comment>
<keyword evidence="2" id="KW-0472">Membrane</keyword>
<feature type="transmembrane region" description="Helical" evidence="2">
    <location>
        <begin position="382"/>
        <end position="401"/>
    </location>
</feature>
<keyword evidence="2" id="KW-0812">Transmembrane</keyword>
<dbReference type="RefSeq" id="WP_377542414.1">
    <property type="nucleotide sequence ID" value="NZ_JBHSBN010000002.1"/>
</dbReference>
<feature type="transmembrane region" description="Helical" evidence="2">
    <location>
        <begin position="121"/>
        <end position="141"/>
    </location>
</feature>
<feature type="transmembrane region" description="Helical" evidence="2">
    <location>
        <begin position="246"/>
        <end position="266"/>
    </location>
</feature>
<evidence type="ECO:0000256" key="1">
    <source>
        <dbReference type="SAM" id="MobiDB-lite"/>
    </source>
</evidence>
<evidence type="ECO:0000313" key="3">
    <source>
        <dbReference type="EMBL" id="MFC4105376.1"/>
    </source>
</evidence>
<feature type="transmembrane region" description="Helical" evidence="2">
    <location>
        <begin position="422"/>
        <end position="443"/>
    </location>
</feature>
<reference evidence="4" key="1">
    <citation type="journal article" date="2019" name="Int. J. Syst. Evol. Microbiol.">
        <title>The Global Catalogue of Microorganisms (GCM) 10K type strain sequencing project: providing services to taxonomists for standard genome sequencing and annotation.</title>
        <authorList>
            <consortium name="The Broad Institute Genomics Platform"/>
            <consortium name="The Broad Institute Genome Sequencing Center for Infectious Disease"/>
            <person name="Wu L."/>
            <person name="Ma J."/>
        </authorList>
    </citation>
    <scope>NUCLEOTIDE SEQUENCE [LARGE SCALE GENOMIC DNA]</scope>
    <source>
        <strain evidence="4">2902at01</strain>
    </source>
</reference>
<evidence type="ECO:0000313" key="4">
    <source>
        <dbReference type="Proteomes" id="UP001595868"/>
    </source>
</evidence>
<sequence>MSLVDSGRDDAGHANGGTAPTNTLRDQPADPAPPARRAGRRRPSVPTLLAVALLLAGTAYRVWLVIAHVPPANSDEGTAGLAALHIGQGRHLPIFFYGQQYMGTLHSYLAAPLVQLFGTQWWVLRVPAIGMYAAFLALMYWLTRRLYTPWFAVLVVGLLAVGSDRMVKNQVIGAGGYSEIATATVAVMLLAVLVVLNPGPARPARWALWGLIAGFVTWTHWLGLPYVVVSAALLLHLRRAEFRARIVSVVAGFVVGGAPLIWHNLFGAGRNSLSVLFSVSGAGEPAPWLDRLHGAFVLGLPLSSGLCAPNRCAPWQLWWGPVYVVLLVAALVLAWRGLRPPAGPARDRSAARFALAGGGALTLLAYAVSASAATSPLESARYLHYGLASLPAVLWPLWATLTAGGERITERATPVRRRALGLCAAIVLAALGANTLIATGQLVRHRPEYARQAVAERDLIRQLLAQRLTAIYSEYWTCNRLAYATAEQIRCAVLKDDLSTGFDRYLPYRRVVREADRVAYVFPADSAANRRLAALVASGEPARVESVGGYDIYTFGPHVRPA</sequence>
<feature type="transmembrane region" description="Helical" evidence="2">
    <location>
        <begin position="350"/>
        <end position="370"/>
    </location>
</feature>
<keyword evidence="4" id="KW-1185">Reference proteome</keyword>
<feature type="compositionally biased region" description="Basic and acidic residues" evidence="1">
    <location>
        <begin position="1"/>
        <end position="12"/>
    </location>
</feature>
<dbReference type="Proteomes" id="UP001595868">
    <property type="component" value="Unassembled WGS sequence"/>
</dbReference>
<evidence type="ECO:0008006" key="5">
    <source>
        <dbReference type="Google" id="ProtNLM"/>
    </source>
</evidence>
<feature type="transmembrane region" description="Helical" evidence="2">
    <location>
        <begin position="45"/>
        <end position="66"/>
    </location>
</feature>
<feature type="transmembrane region" description="Helical" evidence="2">
    <location>
        <begin position="176"/>
        <end position="196"/>
    </location>
</feature>
<feature type="transmembrane region" description="Helical" evidence="2">
    <location>
        <begin position="318"/>
        <end position="338"/>
    </location>
</feature>
<feature type="transmembrane region" description="Helical" evidence="2">
    <location>
        <begin position="208"/>
        <end position="234"/>
    </location>
</feature>
<dbReference type="EMBL" id="JBHSBN010000002">
    <property type="protein sequence ID" value="MFC4105376.1"/>
    <property type="molecule type" value="Genomic_DNA"/>
</dbReference>
<gene>
    <name evidence="3" type="ORF">ACFOX0_05405</name>
</gene>
<protein>
    <recommendedName>
        <fullName evidence="5">4-amino-4-deoxy-L-arabinose transferase</fullName>
    </recommendedName>
</protein>
<proteinExistence type="predicted"/>